<dbReference type="KEGG" id="pbl:PAAG_03786"/>
<dbReference type="HOGENOM" id="CLU_1928242_0_0_1"/>
<dbReference type="AlphaFoldDB" id="C1GZ42"/>
<name>C1GZ42_PARBA</name>
<dbReference type="Proteomes" id="UP000002059">
    <property type="component" value="Partially assembled WGS sequence"/>
</dbReference>
<dbReference type="EMBL" id="KN294000">
    <property type="protein sequence ID" value="EEH41865.2"/>
    <property type="molecule type" value="Genomic_DNA"/>
</dbReference>
<dbReference type="GeneID" id="9097628"/>
<protein>
    <submittedName>
        <fullName evidence="2">Uncharacterized protein</fullName>
    </submittedName>
</protein>
<accession>C1GZ42</accession>
<evidence type="ECO:0000313" key="2">
    <source>
        <dbReference type="EMBL" id="EEH41865.2"/>
    </source>
</evidence>
<sequence>MVVVHSVVAAVLDMVKRERINLTGWSSIPKTPRTVVGPWEVYLSLSAGVLGLSNASPQHRHGGCRDMLPHFAARELHPRSYKRFATETEWKSGSGSGVVNIDHLSSSLEEGVSVMRPRRHSTTSNRARFQA</sequence>
<proteinExistence type="predicted"/>
<evidence type="ECO:0000313" key="3">
    <source>
        <dbReference type="Proteomes" id="UP000002059"/>
    </source>
</evidence>
<dbReference type="VEuPathDB" id="FungiDB:PAAG_03786"/>
<dbReference type="RefSeq" id="XP_015702155.1">
    <property type="nucleotide sequence ID" value="XM_015845066.1"/>
</dbReference>
<feature type="compositionally biased region" description="Polar residues" evidence="1">
    <location>
        <begin position="122"/>
        <end position="131"/>
    </location>
</feature>
<feature type="region of interest" description="Disordered" evidence="1">
    <location>
        <begin position="110"/>
        <end position="131"/>
    </location>
</feature>
<gene>
    <name evidence="2" type="ORF">PAAG_03786</name>
</gene>
<evidence type="ECO:0000256" key="1">
    <source>
        <dbReference type="SAM" id="MobiDB-lite"/>
    </source>
</evidence>
<reference evidence="2 3" key="1">
    <citation type="journal article" date="2011" name="PLoS Genet.">
        <title>Comparative genomic analysis of human fungal pathogens causing paracoccidioidomycosis.</title>
        <authorList>
            <person name="Desjardins C.A."/>
            <person name="Champion M.D."/>
            <person name="Holder J.W."/>
            <person name="Muszewska A."/>
            <person name="Goldberg J."/>
            <person name="Bailao A.M."/>
            <person name="Brigido M.M."/>
            <person name="Ferreira M.E."/>
            <person name="Garcia A.M."/>
            <person name="Grynberg M."/>
            <person name="Gujja S."/>
            <person name="Heiman D.I."/>
            <person name="Henn M.R."/>
            <person name="Kodira C.D."/>
            <person name="Leon-Narvaez H."/>
            <person name="Longo L.V."/>
            <person name="Ma L.J."/>
            <person name="Malavazi I."/>
            <person name="Matsuo A.L."/>
            <person name="Morais F.V."/>
            <person name="Pereira M."/>
            <person name="Rodriguez-Brito S."/>
            <person name="Sakthikumar S."/>
            <person name="Salem-Izacc S.M."/>
            <person name="Sykes S.M."/>
            <person name="Teixeira M.M."/>
            <person name="Vallejo M.C."/>
            <person name="Walter M.E."/>
            <person name="Yandava C."/>
            <person name="Young S."/>
            <person name="Zeng Q."/>
            <person name="Zucker J."/>
            <person name="Felipe M.S."/>
            <person name="Goldman G.H."/>
            <person name="Haas B.J."/>
            <person name="McEwen J.G."/>
            <person name="Nino-Vega G."/>
            <person name="Puccia R."/>
            <person name="San-Blas G."/>
            <person name="Soares C.M."/>
            <person name="Birren B.W."/>
            <person name="Cuomo C.A."/>
        </authorList>
    </citation>
    <scope>NUCLEOTIDE SEQUENCE [LARGE SCALE GENOMIC DNA]</scope>
    <source>
        <strain evidence="3">ATCC MYA-826 / Pb01</strain>
    </source>
</reference>
<organism evidence="2 3">
    <name type="scientific">Paracoccidioides lutzii (strain ATCC MYA-826 / Pb01)</name>
    <name type="common">Paracoccidioides brasiliensis</name>
    <dbReference type="NCBI Taxonomy" id="502779"/>
    <lineage>
        <taxon>Eukaryota</taxon>
        <taxon>Fungi</taxon>
        <taxon>Dikarya</taxon>
        <taxon>Ascomycota</taxon>
        <taxon>Pezizomycotina</taxon>
        <taxon>Eurotiomycetes</taxon>
        <taxon>Eurotiomycetidae</taxon>
        <taxon>Onygenales</taxon>
        <taxon>Ajellomycetaceae</taxon>
        <taxon>Paracoccidioides</taxon>
    </lineage>
</organism>
<keyword evidence="3" id="KW-1185">Reference proteome</keyword>